<dbReference type="EMBL" id="AEWV01000021">
    <property type="protein sequence ID" value="EGC17270.1"/>
    <property type="molecule type" value="Genomic_DNA"/>
</dbReference>
<dbReference type="PANTHER" id="PTHR42953:SF1">
    <property type="entry name" value="METAL-BINDING PROTEIN HI_0362-RELATED"/>
    <property type="match status" value="1"/>
</dbReference>
<evidence type="ECO:0000256" key="5">
    <source>
        <dbReference type="ARBA" id="ARBA00022729"/>
    </source>
</evidence>
<dbReference type="GO" id="GO:0030001">
    <property type="term" value="P:metal ion transport"/>
    <property type="evidence" value="ECO:0007669"/>
    <property type="project" value="InterPro"/>
</dbReference>
<dbReference type="GO" id="GO:0046872">
    <property type="term" value="F:metal ion binding"/>
    <property type="evidence" value="ECO:0007669"/>
    <property type="project" value="UniProtKB-KW"/>
</dbReference>
<accession>F0EZE9</accession>
<evidence type="ECO:0000313" key="9">
    <source>
        <dbReference type="EMBL" id="EGC17270.1"/>
    </source>
</evidence>
<name>F0EZE9_9NEIS</name>
<evidence type="ECO:0000256" key="1">
    <source>
        <dbReference type="ARBA" id="ARBA00004196"/>
    </source>
</evidence>
<evidence type="ECO:0000256" key="8">
    <source>
        <dbReference type="SAM" id="SignalP"/>
    </source>
</evidence>
<keyword evidence="3 6" id="KW-0813">Transport</keyword>
<keyword evidence="4" id="KW-0479">Metal-binding</keyword>
<dbReference type="GO" id="GO:0007155">
    <property type="term" value="P:cell adhesion"/>
    <property type="evidence" value="ECO:0007669"/>
    <property type="project" value="InterPro"/>
</dbReference>
<dbReference type="AlphaFoldDB" id="F0EZE9"/>
<dbReference type="Pfam" id="PF01297">
    <property type="entry name" value="ZnuA"/>
    <property type="match status" value="1"/>
</dbReference>
<sequence length="310" mass="34228">MKSRLTFLAASLLLAGSLHAEPLEVVSSFSILGDVAKQIGGERVHVSTLVGPDADAHAYQLNSADLRKISAAKLILLNGLGLEKADVVRAVQQSKVPFIEASAGITPLKASGHHHHHDHDHDHDHDEHDHHHDHDHGEFDPHVWHDPILMQKYASNIAQALIKADPAGARYYQTRFRQYSQQLVQLDAYARQQFGAIPVARRKVLTGHHAFGYMAKRYNITFLAPQGVSTEAQPSAQTVADIIRQIKQQNIKAVFTENIKDGRMVQRIAQETGARVGGQLYSDALSRGAPAATYADLFRYNVRTISAAMK</sequence>
<evidence type="ECO:0000256" key="3">
    <source>
        <dbReference type="ARBA" id="ARBA00022448"/>
    </source>
</evidence>
<evidence type="ECO:0000256" key="4">
    <source>
        <dbReference type="ARBA" id="ARBA00022723"/>
    </source>
</evidence>
<comment type="caution">
    <text evidence="9">The sequence shown here is derived from an EMBL/GenBank/DDBJ whole genome shotgun (WGS) entry which is preliminary data.</text>
</comment>
<dbReference type="PRINTS" id="PR00691">
    <property type="entry name" value="ADHESINB"/>
</dbReference>
<feature type="chain" id="PRO_5003247025" evidence="8">
    <location>
        <begin position="21"/>
        <end position="310"/>
    </location>
</feature>
<keyword evidence="5 8" id="KW-0732">Signal</keyword>
<dbReference type="InterPro" id="IPR006129">
    <property type="entry name" value="AdhesinB"/>
</dbReference>
<dbReference type="PRINTS" id="PR00690">
    <property type="entry name" value="ADHESNFAMILY"/>
</dbReference>
<proteinExistence type="inferred from homology"/>
<keyword evidence="10" id="KW-1185">Reference proteome</keyword>
<dbReference type="RefSeq" id="WP_003782836.1">
    <property type="nucleotide sequence ID" value="NZ_GL870929.1"/>
</dbReference>
<feature type="compositionally biased region" description="Basic and acidic residues" evidence="7">
    <location>
        <begin position="119"/>
        <end position="139"/>
    </location>
</feature>
<reference evidence="9 10" key="1">
    <citation type="submission" date="2011-01" db="EMBL/GenBank/DDBJ databases">
        <authorList>
            <person name="Muzny D."/>
            <person name="Qin X."/>
            <person name="Deng J."/>
            <person name="Jiang H."/>
            <person name="Liu Y."/>
            <person name="Qu J."/>
            <person name="Song X.-Z."/>
            <person name="Zhang L."/>
            <person name="Thornton R."/>
            <person name="Coyle M."/>
            <person name="Francisco L."/>
            <person name="Jackson L."/>
            <person name="Javaid M."/>
            <person name="Korchina V."/>
            <person name="Kovar C."/>
            <person name="Mata R."/>
            <person name="Mathew T."/>
            <person name="Ngo R."/>
            <person name="Nguyen L."/>
            <person name="Nguyen N."/>
            <person name="Okwuonu G."/>
            <person name="Ongeri F."/>
            <person name="Pham C."/>
            <person name="Simmons D."/>
            <person name="Wilczek-Boney K."/>
            <person name="Hale W."/>
            <person name="Jakkamsetti A."/>
            <person name="Pham P."/>
            <person name="Ruth R."/>
            <person name="San Lucas F."/>
            <person name="Warren J."/>
            <person name="Zhang J."/>
            <person name="Zhao Z."/>
            <person name="Zhou C."/>
            <person name="Zhu D."/>
            <person name="Lee S."/>
            <person name="Bess C."/>
            <person name="Blankenburg K."/>
            <person name="Forbes L."/>
            <person name="Fu Q."/>
            <person name="Gubbala S."/>
            <person name="Hirani K."/>
            <person name="Jayaseelan J.C."/>
            <person name="Lara F."/>
            <person name="Munidasa M."/>
            <person name="Palculict T."/>
            <person name="Patil S."/>
            <person name="Pu L.-L."/>
            <person name="Saada N."/>
            <person name="Tang L."/>
            <person name="Weissenberger G."/>
            <person name="Zhu Y."/>
            <person name="Hemphill L."/>
            <person name="Shang Y."/>
            <person name="Youmans B."/>
            <person name="Ayvaz T."/>
            <person name="Ross M."/>
            <person name="Santibanez J."/>
            <person name="Aqrawi P."/>
            <person name="Gross S."/>
            <person name="Joshi V."/>
            <person name="Fowler G."/>
            <person name="Nazareth L."/>
            <person name="Reid J."/>
            <person name="Worley K."/>
            <person name="Petrosino J."/>
            <person name="Highlander S."/>
            <person name="Gibbs R."/>
        </authorList>
    </citation>
    <scope>NUCLEOTIDE SEQUENCE [LARGE SCALE GENOMIC DNA]</scope>
    <source>
        <strain evidence="9 10">ATCC 33394</strain>
    </source>
</reference>
<comment type="subcellular location">
    <subcellularLocation>
        <location evidence="1">Cell envelope</location>
    </subcellularLocation>
</comment>
<evidence type="ECO:0000256" key="2">
    <source>
        <dbReference type="ARBA" id="ARBA00011028"/>
    </source>
</evidence>
<gene>
    <name evidence="9" type="ORF">HMPREF9098_1286</name>
</gene>
<evidence type="ECO:0000313" key="10">
    <source>
        <dbReference type="Proteomes" id="UP000004088"/>
    </source>
</evidence>
<feature type="region of interest" description="Disordered" evidence="7">
    <location>
        <begin position="109"/>
        <end position="139"/>
    </location>
</feature>
<dbReference type="Gene3D" id="3.40.50.1980">
    <property type="entry name" value="Nitrogenase molybdenum iron protein domain"/>
    <property type="match status" value="2"/>
</dbReference>
<dbReference type="Proteomes" id="UP000004088">
    <property type="component" value="Unassembled WGS sequence"/>
</dbReference>
<dbReference type="GO" id="GO:0030313">
    <property type="term" value="C:cell envelope"/>
    <property type="evidence" value="ECO:0007669"/>
    <property type="project" value="UniProtKB-SubCell"/>
</dbReference>
<dbReference type="InterPro" id="IPR006128">
    <property type="entry name" value="Lipoprotein_PsaA-like"/>
</dbReference>
<evidence type="ECO:0000256" key="7">
    <source>
        <dbReference type="SAM" id="MobiDB-lite"/>
    </source>
</evidence>
<organism evidence="9 10">
    <name type="scientific">Kingella denitrificans ATCC 33394</name>
    <dbReference type="NCBI Taxonomy" id="888741"/>
    <lineage>
        <taxon>Bacteria</taxon>
        <taxon>Pseudomonadati</taxon>
        <taxon>Pseudomonadota</taxon>
        <taxon>Betaproteobacteria</taxon>
        <taxon>Neisseriales</taxon>
        <taxon>Neisseriaceae</taxon>
        <taxon>Kingella</taxon>
    </lineage>
</organism>
<dbReference type="PANTHER" id="PTHR42953">
    <property type="entry name" value="HIGH-AFFINITY ZINC UPTAKE SYSTEM PROTEIN ZNUA-RELATED"/>
    <property type="match status" value="1"/>
</dbReference>
<dbReference type="HOGENOM" id="CLU_016838_1_1_4"/>
<dbReference type="SUPFAM" id="SSF53807">
    <property type="entry name" value="Helical backbone' metal receptor"/>
    <property type="match status" value="1"/>
</dbReference>
<dbReference type="InterPro" id="IPR050492">
    <property type="entry name" value="Bact_metal-bind_prot9"/>
</dbReference>
<evidence type="ECO:0000256" key="6">
    <source>
        <dbReference type="RuleBase" id="RU003512"/>
    </source>
</evidence>
<dbReference type="InterPro" id="IPR006127">
    <property type="entry name" value="ZnuA-like"/>
</dbReference>
<dbReference type="STRING" id="888741.HMPREF9098_1286"/>
<comment type="similarity">
    <text evidence="2 6">Belongs to the bacterial solute-binding protein 9 family.</text>
</comment>
<protein>
    <submittedName>
        <fullName evidence="9">ABC transporter, substrate-binding protein</fullName>
    </submittedName>
</protein>
<feature type="signal peptide" evidence="8">
    <location>
        <begin position="1"/>
        <end position="20"/>
    </location>
</feature>